<dbReference type="PANTHER" id="PTHR12302">
    <property type="entry name" value="EBNA2 BINDING PROTEIN P100"/>
    <property type="match status" value="1"/>
</dbReference>
<keyword evidence="3" id="KW-0378">Hydrolase</keyword>
<gene>
    <name evidence="6" type="ORF">J2T55_000048</name>
</gene>
<keyword evidence="2 6" id="KW-0255">Endonuclease</keyword>
<name>A0AAE3HJ39_9GAMM</name>
<dbReference type="Gene3D" id="2.40.50.90">
    <property type="match status" value="1"/>
</dbReference>
<dbReference type="Pfam" id="PF00565">
    <property type="entry name" value="SNase"/>
    <property type="match status" value="1"/>
</dbReference>
<dbReference type="SMART" id="SM00318">
    <property type="entry name" value="SNc"/>
    <property type="match status" value="1"/>
</dbReference>
<dbReference type="PROSITE" id="PS50830">
    <property type="entry name" value="TNASE_3"/>
    <property type="match status" value="1"/>
</dbReference>
<dbReference type="PANTHER" id="PTHR12302:SF3">
    <property type="entry name" value="SERINE_THREONINE-PROTEIN KINASE 31"/>
    <property type="match status" value="1"/>
</dbReference>
<organism evidence="6 7">
    <name type="scientific">Methylohalomonas lacus</name>
    <dbReference type="NCBI Taxonomy" id="398773"/>
    <lineage>
        <taxon>Bacteria</taxon>
        <taxon>Pseudomonadati</taxon>
        <taxon>Pseudomonadota</taxon>
        <taxon>Gammaproteobacteria</taxon>
        <taxon>Methylohalomonadales</taxon>
        <taxon>Methylohalomonadaceae</taxon>
        <taxon>Methylohalomonas</taxon>
    </lineage>
</organism>
<keyword evidence="4" id="KW-0732">Signal</keyword>
<dbReference type="Proteomes" id="UP001204445">
    <property type="component" value="Unassembled WGS sequence"/>
</dbReference>
<evidence type="ECO:0000256" key="2">
    <source>
        <dbReference type="ARBA" id="ARBA00022759"/>
    </source>
</evidence>
<evidence type="ECO:0000259" key="5">
    <source>
        <dbReference type="PROSITE" id="PS50830"/>
    </source>
</evidence>
<feature type="chain" id="PRO_5042109920" evidence="4">
    <location>
        <begin position="29"/>
        <end position="259"/>
    </location>
</feature>
<reference evidence="6" key="1">
    <citation type="submission" date="2022-08" db="EMBL/GenBank/DDBJ databases">
        <title>Genomic Encyclopedia of Type Strains, Phase III (KMG-III): the genomes of soil and plant-associated and newly described type strains.</title>
        <authorList>
            <person name="Whitman W."/>
        </authorList>
    </citation>
    <scope>NUCLEOTIDE SEQUENCE</scope>
    <source>
        <strain evidence="6">HMT 1</strain>
    </source>
</reference>
<dbReference type="InterPro" id="IPR016071">
    <property type="entry name" value="Staphylococal_nuclease_OB-fold"/>
</dbReference>
<evidence type="ECO:0000313" key="7">
    <source>
        <dbReference type="Proteomes" id="UP001204445"/>
    </source>
</evidence>
<protein>
    <submittedName>
        <fullName evidence="6">Endonuclease YncB(Thermonuclease family)</fullName>
    </submittedName>
</protein>
<dbReference type="InterPro" id="IPR035437">
    <property type="entry name" value="SNase_OB-fold_sf"/>
</dbReference>
<keyword evidence="7" id="KW-1185">Reference proteome</keyword>
<evidence type="ECO:0000313" key="6">
    <source>
        <dbReference type="EMBL" id="MCS3902056.1"/>
    </source>
</evidence>
<sequence length="259" mass="28799">MPSPARRWRSGRWLLALFCLTAAGPAAAESGCLSPATQTIALRHVHDGDTVKRADGESLRLIGIDTPELARDDRPAEAGARRARERLRAIVANADTLRVRYGAERRDHYGRLLGHLYADDVNIQAELLRAGLATPLTIAPNLGHRDCYRAAARQAREQRRGLWALPAYQPQPAAALPADTRGYRVVTGTVQRVGHSRCCIWLNLTEDVALRIARDDSSRFGITDWDALVGQRLEARGKIYRRSGQLRLTLSHPDAWTLY</sequence>
<dbReference type="GO" id="GO:0016787">
    <property type="term" value="F:hydrolase activity"/>
    <property type="evidence" value="ECO:0007669"/>
    <property type="project" value="UniProtKB-KW"/>
</dbReference>
<evidence type="ECO:0000256" key="4">
    <source>
        <dbReference type="SAM" id="SignalP"/>
    </source>
</evidence>
<dbReference type="SUPFAM" id="SSF50199">
    <property type="entry name" value="Staphylococcal nuclease"/>
    <property type="match status" value="1"/>
</dbReference>
<feature type="signal peptide" evidence="4">
    <location>
        <begin position="1"/>
        <end position="28"/>
    </location>
</feature>
<feature type="domain" description="TNase-like" evidence="5">
    <location>
        <begin position="36"/>
        <end position="165"/>
    </location>
</feature>
<keyword evidence="1" id="KW-0540">Nuclease</keyword>
<evidence type="ECO:0000256" key="1">
    <source>
        <dbReference type="ARBA" id="ARBA00022722"/>
    </source>
</evidence>
<dbReference type="GO" id="GO:0004519">
    <property type="term" value="F:endonuclease activity"/>
    <property type="evidence" value="ECO:0007669"/>
    <property type="project" value="UniProtKB-KW"/>
</dbReference>
<dbReference type="AlphaFoldDB" id="A0AAE3HJ39"/>
<comment type="caution">
    <text evidence="6">The sequence shown here is derived from an EMBL/GenBank/DDBJ whole genome shotgun (WGS) entry which is preliminary data.</text>
</comment>
<proteinExistence type="predicted"/>
<accession>A0AAE3HJ39</accession>
<dbReference type="EMBL" id="JANUCT010000001">
    <property type="protein sequence ID" value="MCS3902056.1"/>
    <property type="molecule type" value="Genomic_DNA"/>
</dbReference>
<evidence type="ECO:0000256" key="3">
    <source>
        <dbReference type="ARBA" id="ARBA00022801"/>
    </source>
</evidence>